<accession>A0ABP8ML54</accession>
<gene>
    <name evidence="1" type="ORF">GCM10023092_10530</name>
</gene>
<protein>
    <submittedName>
        <fullName evidence="1">Uncharacterized protein</fullName>
    </submittedName>
</protein>
<evidence type="ECO:0000313" key="2">
    <source>
        <dbReference type="Proteomes" id="UP001501410"/>
    </source>
</evidence>
<reference evidence="2" key="1">
    <citation type="journal article" date="2019" name="Int. J. Syst. Evol. Microbiol.">
        <title>The Global Catalogue of Microorganisms (GCM) 10K type strain sequencing project: providing services to taxonomists for standard genome sequencing and annotation.</title>
        <authorList>
            <consortium name="The Broad Institute Genomics Platform"/>
            <consortium name="The Broad Institute Genome Sequencing Center for Infectious Disease"/>
            <person name="Wu L."/>
            <person name="Ma J."/>
        </authorList>
    </citation>
    <scope>NUCLEOTIDE SEQUENCE [LARGE SCALE GENOMIC DNA]</scope>
    <source>
        <strain evidence="2">JCM 31921</strain>
    </source>
</reference>
<organism evidence="1 2">
    <name type="scientific">Rurimicrobium arvi</name>
    <dbReference type="NCBI Taxonomy" id="2049916"/>
    <lineage>
        <taxon>Bacteria</taxon>
        <taxon>Pseudomonadati</taxon>
        <taxon>Bacteroidota</taxon>
        <taxon>Chitinophagia</taxon>
        <taxon>Chitinophagales</taxon>
        <taxon>Chitinophagaceae</taxon>
        <taxon>Rurimicrobium</taxon>
    </lineage>
</organism>
<dbReference type="RefSeq" id="WP_344823515.1">
    <property type="nucleotide sequence ID" value="NZ_BAABEZ010000014.1"/>
</dbReference>
<proteinExistence type="predicted"/>
<dbReference type="Proteomes" id="UP001501410">
    <property type="component" value="Unassembled WGS sequence"/>
</dbReference>
<evidence type="ECO:0000313" key="1">
    <source>
        <dbReference type="EMBL" id="GAA4452099.1"/>
    </source>
</evidence>
<comment type="caution">
    <text evidence="1">The sequence shown here is derived from an EMBL/GenBank/DDBJ whole genome shotgun (WGS) entry which is preliminary data.</text>
</comment>
<name>A0ABP8ML54_9BACT</name>
<sequence length="105" mass="11611">MKKIIKVIFPAFCLCTHVYAKDQPAVKKHSLSDNVLSFGIGTGLEFGATIGARLAIFPERHIGCTLGTGITLSMLTYNLGIKLRPFPEFIFSPFFDALYGHNYVI</sequence>
<dbReference type="EMBL" id="BAABEZ010000014">
    <property type="protein sequence ID" value="GAA4452099.1"/>
    <property type="molecule type" value="Genomic_DNA"/>
</dbReference>
<keyword evidence="2" id="KW-1185">Reference proteome</keyword>